<dbReference type="AlphaFoldDB" id="S4P4L1"/>
<protein>
    <submittedName>
        <fullName evidence="1">Uncharacterized protein</fullName>
    </submittedName>
</protein>
<name>S4P4L1_9NEOP</name>
<feature type="non-terminal residue" evidence="1">
    <location>
        <position position="78"/>
    </location>
</feature>
<reference evidence="1" key="2">
    <citation type="submission" date="2013-05" db="EMBL/GenBank/DDBJ databases">
        <authorList>
            <person name="Carter J.-M."/>
            <person name="Baker S.C."/>
            <person name="Pink R."/>
            <person name="Carter D.R.F."/>
            <person name="Collins A."/>
            <person name="Tomlin J."/>
            <person name="Gibbs M."/>
            <person name="Breuker C.J."/>
        </authorList>
    </citation>
    <scope>NUCLEOTIDE SEQUENCE</scope>
    <source>
        <tissue evidence="1">Ovary</tissue>
    </source>
</reference>
<accession>S4P4L1</accession>
<dbReference type="EMBL" id="GAIX01008987">
    <property type="protein sequence ID" value="JAA83573.1"/>
    <property type="molecule type" value="Transcribed_RNA"/>
</dbReference>
<reference evidence="1" key="1">
    <citation type="journal article" date="2013" name="BMC Genomics">
        <title>Unscrambling butterfly oogenesis.</title>
        <authorList>
            <person name="Carter J.M."/>
            <person name="Baker S.C."/>
            <person name="Pink R."/>
            <person name="Carter D.R."/>
            <person name="Collins A."/>
            <person name="Tomlin J."/>
            <person name="Gibbs M."/>
            <person name="Breuker C.J."/>
        </authorList>
    </citation>
    <scope>NUCLEOTIDE SEQUENCE</scope>
    <source>
        <tissue evidence="1">Ovary</tissue>
    </source>
</reference>
<sequence>MTFFSVSAAASLELGFSRDTTKSACSSRSSFVSSKLDTSLCNSCRACLVSRARLRVDGLLSSWRRRSPIAVIAEPRLL</sequence>
<proteinExistence type="predicted"/>
<organism evidence="1">
    <name type="scientific">Pararge aegeria</name>
    <name type="common">speckled wood butterfly</name>
    <dbReference type="NCBI Taxonomy" id="116150"/>
    <lineage>
        <taxon>Eukaryota</taxon>
        <taxon>Metazoa</taxon>
        <taxon>Ecdysozoa</taxon>
        <taxon>Arthropoda</taxon>
        <taxon>Hexapoda</taxon>
        <taxon>Insecta</taxon>
        <taxon>Pterygota</taxon>
        <taxon>Neoptera</taxon>
        <taxon>Endopterygota</taxon>
        <taxon>Lepidoptera</taxon>
        <taxon>Glossata</taxon>
        <taxon>Ditrysia</taxon>
        <taxon>Papilionoidea</taxon>
        <taxon>Nymphalidae</taxon>
        <taxon>Satyrinae</taxon>
        <taxon>Satyrini</taxon>
        <taxon>Parargina</taxon>
        <taxon>Pararge</taxon>
    </lineage>
</organism>
<evidence type="ECO:0000313" key="1">
    <source>
        <dbReference type="EMBL" id="JAA83573.1"/>
    </source>
</evidence>